<dbReference type="InterPro" id="IPR050107">
    <property type="entry name" value="ABC_carbohydrate_import_ATPase"/>
</dbReference>
<dbReference type="Pfam" id="PF00005">
    <property type="entry name" value="ABC_tran"/>
    <property type="match status" value="2"/>
</dbReference>
<dbReference type="AlphaFoldDB" id="A0A9X1UHE2"/>
<dbReference type="Proteomes" id="UP001139308">
    <property type="component" value="Unassembled WGS sequence"/>
</dbReference>
<dbReference type="PANTHER" id="PTHR43790">
    <property type="entry name" value="CARBOHYDRATE TRANSPORT ATP-BINDING PROTEIN MG119-RELATED"/>
    <property type="match status" value="1"/>
</dbReference>
<sequence length="516" mass="54969">MIPFIALTGIDKRFGGIHAIENIDFDVMSGEVHALVGENGAGKSTLMRVIGGGHQPDAGTIRVAGREMVLRNPHAALAEGIAVIHQETALAPDLSVAENVFLGALPRVIDWRTLREKARALIESLGFEIDPAALVGTLSAAQCQVIEIAKALSGELKLLVLDEPTAALAPTDAERLLEIVRALRARGVGIVYISHRLEEVFAIADRITVLKDGKRVDTVKPADLTRDELIRKMVGRPLSVLFPERHATLGEAVLKVSDLTRGDAVRGVSFEVRAGEVVGLGGLIGSGRTEVARLIFGADRADAGEVELKGRRLNARTPRAAVRAGIGFVPEDRKGQGAVLKMPIRINATLAALKSVSAPGGFLAFGRERASVAQLMDALRIKARSMDADVSTLSGGNQQKVVLAKWFHADGDLIILDEPTRGVDVGAKVEIYTLINQLAERGKAVLVISSEHQELIGLCDRILVMGDGRIRGELQPAGYSEEAILSLSLRRDPGETHGSPHGNAASPRESASITHA</sequence>
<dbReference type="PROSITE" id="PS50893">
    <property type="entry name" value="ABC_TRANSPORTER_2"/>
    <property type="match status" value="2"/>
</dbReference>
<comment type="subcellular location">
    <subcellularLocation>
        <location evidence="1">Cell membrane</location>
        <topology evidence="1">Peripheral membrane protein</topology>
    </subcellularLocation>
</comment>
<comment type="caution">
    <text evidence="13">The sequence shown here is derived from an EMBL/GenBank/DDBJ whole genome shotgun (WGS) entry which is preliminary data.</text>
</comment>
<evidence type="ECO:0000256" key="11">
    <source>
        <dbReference type="SAM" id="MobiDB-lite"/>
    </source>
</evidence>
<keyword evidence="2" id="KW-0813">Transport</keyword>
<evidence type="ECO:0000256" key="6">
    <source>
        <dbReference type="ARBA" id="ARBA00022737"/>
    </source>
</evidence>
<keyword evidence="3" id="KW-1003">Cell membrane</keyword>
<proteinExistence type="predicted"/>
<evidence type="ECO:0000259" key="12">
    <source>
        <dbReference type="PROSITE" id="PS50893"/>
    </source>
</evidence>
<evidence type="ECO:0000313" key="14">
    <source>
        <dbReference type="Proteomes" id="UP001139308"/>
    </source>
</evidence>
<dbReference type="InterPro" id="IPR003593">
    <property type="entry name" value="AAA+_ATPase"/>
</dbReference>
<keyword evidence="10" id="KW-0472">Membrane</keyword>
<dbReference type="PANTHER" id="PTHR43790:SF3">
    <property type="entry name" value="D-ALLOSE IMPORT ATP-BINDING PROTEIN ALSA-RELATED"/>
    <property type="match status" value="1"/>
</dbReference>
<keyword evidence="7" id="KW-0547">Nucleotide-binding</keyword>
<dbReference type="GO" id="GO:0005524">
    <property type="term" value="F:ATP binding"/>
    <property type="evidence" value="ECO:0007669"/>
    <property type="project" value="UniProtKB-KW"/>
</dbReference>
<dbReference type="PROSITE" id="PS00211">
    <property type="entry name" value="ABC_TRANSPORTER_1"/>
    <property type="match status" value="1"/>
</dbReference>
<evidence type="ECO:0000256" key="1">
    <source>
        <dbReference type="ARBA" id="ARBA00004202"/>
    </source>
</evidence>
<dbReference type="SUPFAM" id="SSF52540">
    <property type="entry name" value="P-loop containing nucleoside triphosphate hydrolases"/>
    <property type="match status" value="2"/>
</dbReference>
<keyword evidence="4" id="KW-0997">Cell inner membrane</keyword>
<keyword evidence="6" id="KW-0677">Repeat</keyword>
<protein>
    <submittedName>
        <fullName evidence="13">Sugar ABC transporter ATP-binding protein</fullName>
    </submittedName>
</protein>
<dbReference type="InterPro" id="IPR027417">
    <property type="entry name" value="P-loop_NTPase"/>
</dbReference>
<dbReference type="Gene3D" id="3.40.50.300">
    <property type="entry name" value="P-loop containing nucleotide triphosphate hydrolases"/>
    <property type="match status" value="2"/>
</dbReference>
<keyword evidence="5" id="KW-0762">Sugar transport</keyword>
<dbReference type="InterPro" id="IPR017871">
    <property type="entry name" value="ABC_transporter-like_CS"/>
</dbReference>
<evidence type="ECO:0000313" key="13">
    <source>
        <dbReference type="EMBL" id="MCG5073612.1"/>
    </source>
</evidence>
<keyword evidence="14" id="KW-1185">Reference proteome</keyword>
<dbReference type="RefSeq" id="WP_238463391.1">
    <property type="nucleotide sequence ID" value="NZ_JAKLJA010000005.1"/>
</dbReference>
<reference evidence="13" key="1">
    <citation type="submission" date="2022-01" db="EMBL/GenBank/DDBJ databases">
        <title>Genome sequence and assembly of Parabukholderia sp. RG36.</title>
        <authorList>
            <person name="Chhetri G."/>
        </authorList>
    </citation>
    <scope>NUCLEOTIDE SEQUENCE</scope>
    <source>
        <strain evidence="13">RG36</strain>
    </source>
</reference>
<evidence type="ECO:0000256" key="5">
    <source>
        <dbReference type="ARBA" id="ARBA00022597"/>
    </source>
</evidence>
<dbReference type="CDD" id="cd03216">
    <property type="entry name" value="ABC_Carb_Monos_I"/>
    <property type="match status" value="1"/>
</dbReference>
<evidence type="ECO:0000256" key="7">
    <source>
        <dbReference type="ARBA" id="ARBA00022741"/>
    </source>
</evidence>
<dbReference type="InterPro" id="IPR003439">
    <property type="entry name" value="ABC_transporter-like_ATP-bd"/>
</dbReference>
<name>A0A9X1UHE2_9BURK</name>
<feature type="domain" description="ABC transporter" evidence="12">
    <location>
        <begin position="5"/>
        <end position="237"/>
    </location>
</feature>
<evidence type="ECO:0000256" key="9">
    <source>
        <dbReference type="ARBA" id="ARBA00022967"/>
    </source>
</evidence>
<dbReference type="SMART" id="SM00382">
    <property type="entry name" value="AAA"/>
    <property type="match status" value="2"/>
</dbReference>
<keyword evidence="9" id="KW-1278">Translocase</keyword>
<accession>A0A9X1UHE2</accession>
<evidence type="ECO:0000256" key="10">
    <source>
        <dbReference type="ARBA" id="ARBA00023136"/>
    </source>
</evidence>
<evidence type="ECO:0000256" key="2">
    <source>
        <dbReference type="ARBA" id="ARBA00022448"/>
    </source>
</evidence>
<dbReference type="GO" id="GO:0016887">
    <property type="term" value="F:ATP hydrolysis activity"/>
    <property type="evidence" value="ECO:0007669"/>
    <property type="project" value="InterPro"/>
</dbReference>
<feature type="domain" description="ABC transporter" evidence="12">
    <location>
        <begin position="248"/>
        <end position="492"/>
    </location>
</feature>
<evidence type="ECO:0000256" key="8">
    <source>
        <dbReference type="ARBA" id="ARBA00022840"/>
    </source>
</evidence>
<keyword evidence="8 13" id="KW-0067">ATP-binding</keyword>
<feature type="region of interest" description="Disordered" evidence="11">
    <location>
        <begin position="491"/>
        <end position="516"/>
    </location>
</feature>
<dbReference type="GO" id="GO:0005886">
    <property type="term" value="C:plasma membrane"/>
    <property type="evidence" value="ECO:0007669"/>
    <property type="project" value="UniProtKB-SubCell"/>
</dbReference>
<organism evidence="13 14">
    <name type="scientific">Paraburkholderia tagetis</name>
    <dbReference type="NCBI Taxonomy" id="2913261"/>
    <lineage>
        <taxon>Bacteria</taxon>
        <taxon>Pseudomonadati</taxon>
        <taxon>Pseudomonadota</taxon>
        <taxon>Betaproteobacteria</taxon>
        <taxon>Burkholderiales</taxon>
        <taxon>Burkholderiaceae</taxon>
        <taxon>Paraburkholderia</taxon>
    </lineage>
</organism>
<evidence type="ECO:0000256" key="3">
    <source>
        <dbReference type="ARBA" id="ARBA00022475"/>
    </source>
</evidence>
<dbReference type="EMBL" id="JAKLJA010000005">
    <property type="protein sequence ID" value="MCG5073612.1"/>
    <property type="molecule type" value="Genomic_DNA"/>
</dbReference>
<dbReference type="FunFam" id="3.40.50.300:FF:000127">
    <property type="entry name" value="Ribose import ATP-binding protein RbsA"/>
    <property type="match status" value="1"/>
</dbReference>
<gene>
    <name evidence="13" type="ORF">L5014_09610</name>
</gene>
<dbReference type="CDD" id="cd03215">
    <property type="entry name" value="ABC_Carb_Monos_II"/>
    <property type="match status" value="1"/>
</dbReference>
<evidence type="ECO:0000256" key="4">
    <source>
        <dbReference type="ARBA" id="ARBA00022519"/>
    </source>
</evidence>